<reference evidence="9 10" key="1">
    <citation type="submission" date="2016-10" db="EMBL/GenBank/DDBJ databases">
        <authorList>
            <person name="de Groot N.N."/>
        </authorList>
    </citation>
    <scope>NUCLEOTIDE SEQUENCE [LARGE SCALE GENOMIC DNA]</scope>
    <source>
        <strain evidence="9 10">DSM 2784</strain>
    </source>
</reference>
<feature type="binding site" evidence="4 6">
    <location>
        <position position="116"/>
    </location>
    <ligand>
        <name>substrate</name>
    </ligand>
</feature>
<dbReference type="GO" id="GO:0160147">
    <property type="term" value="F:tRNA pseudouridine(38-40) synthase activity"/>
    <property type="evidence" value="ECO:0007669"/>
    <property type="project" value="UniProtKB-EC"/>
</dbReference>
<dbReference type="AlphaFoldDB" id="A0A1G5S6T2"/>
<organism evidence="9 10">
    <name type="scientific">Acidaminobacter hydrogenoformans DSM 2784</name>
    <dbReference type="NCBI Taxonomy" id="1120920"/>
    <lineage>
        <taxon>Bacteria</taxon>
        <taxon>Bacillati</taxon>
        <taxon>Bacillota</taxon>
        <taxon>Clostridia</taxon>
        <taxon>Peptostreptococcales</taxon>
        <taxon>Acidaminobacteraceae</taxon>
        <taxon>Acidaminobacter</taxon>
    </lineage>
</organism>
<evidence type="ECO:0000256" key="4">
    <source>
        <dbReference type="HAMAP-Rule" id="MF_00171"/>
    </source>
</evidence>
<evidence type="ECO:0000256" key="1">
    <source>
        <dbReference type="ARBA" id="ARBA00009375"/>
    </source>
</evidence>
<dbReference type="PIRSF" id="PIRSF001430">
    <property type="entry name" value="tRNA_psdUrid_synth"/>
    <property type="match status" value="1"/>
</dbReference>
<dbReference type="SUPFAM" id="SSF55120">
    <property type="entry name" value="Pseudouridine synthase"/>
    <property type="match status" value="1"/>
</dbReference>
<evidence type="ECO:0000313" key="10">
    <source>
        <dbReference type="Proteomes" id="UP000199208"/>
    </source>
</evidence>
<comment type="similarity">
    <text evidence="1 4 7">Belongs to the tRNA pseudouridine synthase TruA family.</text>
</comment>
<dbReference type="Proteomes" id="UP000199208">
    <property type="component" value="Unassembled WGS sequence"/>
</dbReference>
<dbReference type="InterPro" id="IPR020094">
    <property type="entry name" value="TruA/RsuA/RluB/E/F_N"/>
</dbReference>
<keyword evidence="2 4" id="KW-0819">tRNA processing</keyword>
<accession>A0A1G5S6T2</accession>
<dbReference type="RefSeq" id="WP_170829502.1">
    <property type="nucleotide sequence ID" value="NZ_FMWL01000026.1"/>
</dbReference>
<evidence type="ECO:0000256" key="7">
    <source>
        <dbReference type="RuleBase" id="RU003792"/>
    </source>
</evidence>
<proteinExistence type="inferred from homology"/>
<dbReference type="CDD" id="cd02570">
    <property type="entry name" value="PseudoU_synth_EcTruA"/>
    <property type="match status" value="1"/>
</dbReference>
<dbReference type="GO" id="GO:0031119">
    <property type="term" value="P:tRNA pseudouridine synthesis"/>
    <property type="evidence" value="ECO:0007669"/>
    <property type="project" value="UniProtKB-UniRule"/>
</dbReference>
<evidence type="ECO:0000313" key="9">
    <source>
        <dbReference type="EMBL" id="SCZ81918.1"/>
    </source>
</evidence>
<protein>
    <recommendedName>
        <fullName evidence="4">tRNA pseudouridine synthase A</fullName>
        <ecNumber evidence="4">5.4.99.12</ecNumber>
    </recommendedName>
    <alternativeName>
        <fullName evidence="4">tRNA pseudouridine(38-40) synthase</fullName>
    </alternativeName>
    <alternativeName>
        <fullName evidence="4">tRNA pseudouridylate synthase I</fullName>
    </alternativeName>
    <alternativeName>
        <fullName evidence="4">tRNA-uridine isomerase I</fullName>
    </alternativeName>
</protein>
<dbReference type="EC" id="5.4.99.12" evidence="4"/>
<evidence type="ECO:0000256" key="6">
    <source>
        <dbReference type="PIRSR" id="PIRSR001430-2"/>
    </source>
</evidence>
<dbReference type="PANTHER" id="PTHR11142:SF0">
    <property type="entry name" value="TRNA PSEUDOURIDINE SYNTHASE-LIKE 1"/>
    <property type="match status" value="1"/>
</dbReference>
<comment type="subunit">
    <text evidence="4">Homodimer.</text>
</comment>
<dbReference type="Gene3D" id="3.30.70.580">
    <property type="entry name" value="Pseudouridine synthase I, catalytic domain, N-terminal subdomain"/>
    <property type="match status" value="1"/>
</dbReference>
<comment type="catalytic activity">
    <reaction evidence="4 7">
        <text>uridine(38/39/40) in tRNA = pseudouridine(38/39/40) in tRNA</text>
        <dbReference type="Rhea" id="RHEA:22376"/>
        <dbReference type="Rhea" id="RHEA-COMP:10085"/>
        <dbReference type="Rhea" id="RHEA-COMP:10087"/>
        <dbReference type="ChEBI" id="CHEBI:65314"/>
        <dbReference type="ChEBI" id="CHEBI:65315"/>
        <dbReference type="EC" id="5.4.99.12"/>
    </reaction>
</comment>
<gene>
    <name evidence="4" type="primary">truA</name>
    <name evidence="9" type="ORF">SAMN03080599_03164</name>
</gene>
<dbReference type="FunFam" id="3.30.70.580:FF:000001">
    <property type="entry name" value="tRNA pseudouridine synthase A"/>
    <property type="match status" value="1"/>
</dbReference>
<feature type="domain" description="Pseudouridine synthase I TruA alpha/beta" evidence="8">
    <location>
        <begin position="149"/>
        <end position="250"/>
    </location>
</feature>
<dbReference type="PANTHER" id="PTHR11142">
    <property type="entry name" value="PSEUDOURIDYLATE SYNTHASE"/>
    <property type="match status" value="1"/>
</dbReference>
<dbReference type="NCBIfam" id="TIGR00071">
    <property type="entry name" value="hisT_truA"/>
    <property type="match status" value="1"/>
</dbReference>
<evidence type="ECO:0000256" key="5">
    <source>
        <dbReference type="PIRSR" id="PIRSR001430-1"/>
    </source>
</evidence>
<dbReference type="InterPro" id="IPR001406">
    <property type="entry name" value="PsdUridine_synth_TruA"/>
</dbReference>
<dbReference type="InterPro" id="IPR020095">
    <property type="entry name" value="PsdUridine_synth_TruA_C"/>
</dbReference>
<dbReference type="InterPro" id="IPR020097">
    <property type="entry name" value="PsdUridine_synth_TruA_a/b_dom"/>
</dbReference>
<keyword evidence="10" id="KW-1185">Reference proteome</keyword>
<evidence type="ECO:0000256" key="2">
    <source>
        <dbReference type="ARBA" id="ARBA00022694"/>
    </source>
</evidence>
<dbReference type="Pfam" id="PF01416">
    <property type="entry name" value="PseudoU_synth_1"/>
    <property type="match status" value="2"/>
</dbReference>
<feature type="active site" description="Nucleophile" evidence="4 5">
    <location>
        <position position="58"/>
    </location>
</feature>
<dbReference type="Gene3D" id="3.30.70.660">
    <property type="entry name" value="Pseudouridine synthase I, catalytic domain, C-terminal subdomain"/>
    <property type="match status" value="1"/>
</dbReference>
<sequence length="250" mass="28413">MKPRKPPRRVKLTIAYQGTQYQGWQRQKRFKSIQGTLEKLLSNLLSEKIELTASGRTDAGVHAKAQVASFLHHSSFPTGRLCYVLNYHLPEDIIVIKAEDAALDFHPRYSAQGKIYEYRIDNAPVRDPQKAFQAWHVSDPLNVEAMREAVKYWVGEHDFASFKSQGSSAKTTVRRIDSIEIIHSGAEILLIFRGNGFLYNMVRIMTAVLVMIGKEKLSPEDALRLLEAKDRTLAPWTAPPQGLYLSEVIY</sequence>
<name>A0A1G5S6T2_9FIRM</name>
<keyword evidence="3 4" id="KW-0413">Isomerase</keyword>
<evidence type="ECO:0000259" key="8">
    <source>
        <dbReference type="Pfam" id="PF01416"/>
    </source>
</evidence>
<feature type="domain" description="Pseudouridine synthase I TruA alpha/beta" evidence="8">
    <location>
        <begin position="15"/>
        <end position="110"/>
    </location>
</feature>
<dbReference type="HAMAP" id="MF_00171">
    <property type="entry name" value="TruA"/>
    <property type="match status" value="1"/>
</dbReference>
<dbReference type="EMBL" id="FMWL01000026">
    <property type="protein sequence ID" value="SCZ81918.1"/>
    <property type="molecule type" value="Genomic_DNA"/>
</dbReference>
<dbReference type="InterPro" id="IPR020103">
    <property type="entry name" value="PsdUridine_synth_cat_dom_sf"/>
</dbReference>
<dbReference type="STRING" id="1120920.SAMN03080599_03164"/>
<comment type="caution">
    <text evidence="4">Lacks conserved residue(s) required for the propagation of feature annotation.</text>
</comment>
<comment type="function">
    <text evidence="4">Formation of pseudouridine at positions 38, 39 and 40 in the anticodon stem and loop of transfer RNAs.</text>
</comment>
<dbReference type="GO" id="GO:0003723">
    <property type="term" value="F:RNA binding"/>
    <property type="evidence" value="ECO:0007669"/>
    <property type="project" value="InterPro"/>
</dbReference>
<evidence type="ECO:0000256" key="3">
    <source>
        <dbReference type="ARBA" id="ARBA00023235"/>
    </source>
</evidence>